<dbReference type="PATRIC" id="fig|1094556.3.peg.708"/>
<comment type="function">
    <text evidence="13">Component of the F(0) channel, it forms part of the peripheral stalk, linking F(1) to F(0). The b'-subunit is a diverged and duplicated form of b found in plants and photosynthetic bacteria.</text>
</comment>
<evidence type="ECO:0000256" key="6">
    <source>
        <dbReference type="ARBA" id="ARBA00022692"/>
    </source>
</evidence>
<evidence type="ECO:0000256" key="17">
    <source>
        <dbReference type="SAM" id="Coils"/>
    </source>
</evidence>
<dbReference type="eggNOG" id="COG0711">
    <property type="taxonomic scope" value="Bacteria"/>
</dbReference>
<keyword evidence="17" id="KW-0175">Coiled coil</keyword>
<feature type="transmembrane region" description="Helical" evidence="15">
    <location>
        <begin position="6"/>
        <end position="23"/>
    </location>
</feature>
<evidence type="ECO:0000256" key="13">
    <source>
        <dbReference type="ARBA" id="ARBA00025614"/>
    </source>
</evidence>
<proteinExistence type="inferred from homology"/>
<dbReference type="PANTHER" id="PTHR33445:SF1">
    <property type="entry name" value="ATP SYNTHASE SUBUNIT B"/>
    <property type="match status" value="1"/>
</dbReference>
<evidence type="ECO:0000256" key="2">
    <source>
        <dbReference type="ARBA" id="ARBA00005513"/>
    </source>
</evidence>
<keyword evidence="9 15" id="KW-0406">Ion transport</keyword>
<protein>
    <recommendedName>
        <fullName evidence="15">ATP synthase subunit b</fullName>
    </recommendedName>
    <alternativeName>
        <fullName evidence="15">ATP synthase F(0) sector subunit b</fullName>
    </alternativeName>
    <alternativeName>
        <fullName evidence="15">ATPase subunit I</fullName>
    </alternativeName>
    <alternativeName>
        <fullName evidence="15">F-type ATPase subunit b</fullName>
        <shortName evidence="15">F-ATPase subunit b</shortName>
    </alternativeName>
</protein>
<dbReference type="PANTHER" id="PTHR33445">
    <property type="entry name" value="ATP SYNTHASE SUBUNIT B', CHLOROPLASTIC"/>
    <property type="match status" value="1"/>
</dbReference>
<dbReference type="STRING" id="1094556.MCY_00604"/>
<dbReference type="CDD" id="cd06503">
    <property type="entry name" value="ATP-synt_Fo_b"/>
    <property type="match status" value="1"/>
</dbReference>
<comment type="caution">
    <text evidence="18">The sequence shown here is derived from an EMBL/GenBank/DDBJ whole genome shotgun (WGS) entry which is preliminary data.</text>
</comment>
<keyword evidence="4 15" id="KW-1003">Cell membrane</keyword>
<evidence type="ECO:0000256" key="4">
    <source>
        <dbReference type="ARBA" id="ARBA00022475"/>
    </source>
</evidence>
<evidence type="ECO:0000256" key="12">
    <source>
        <dbReference type="ARBA" id="ARBA00025198"/>
    </source>
</evidence>
<keyword evidence="5 15" id="KW-0138">CF(0)</keyword>
<evidence type="ECO:0000256" key="15">
    <source>
        <dbReference type="HAMAP-Rule" id="MF_01398"/>
    </source>
</evidence>
<evidence type="ECO:0000256" key="14">
    <source>
        <dbReference type="ARBA" id="ARBA00025830"/>
    </source>
</evidence>
<dbReference type="OrthoDB" id="8479836at2"/>
<dbReference type="Pfam" id="PF00430">
    <property type="entry name" value="ATP-synt_B"/>
    <property type="match status" value="1"/>
</dbReference>
<dbReference type="HAMAP" id="MF_01398">
    <property type="entry name" value="ATP_synth_b_bprime"/>
    <property type="match status" value="1"/>
</dbReference>
<dbReference type="GO" id="GO:0046961">
    <property type="term" value="F:proton-transporting ATPase activity, rotational mechanism"/>
    <property type="evidence" value="ECO:0007669"/>
    <property type="project" value="TreeGrafter"/>
</dbReference>
<evidence type="ECO:0000256" key="5">
    <source>
        <dbReference type="ARBA" id="ARBA00022547"/>
    </source>
</evidence>
<evidence type="ECO:0000256" key="16">
    <source>
        <dbReference type="RuleBase" id="RU003848"/>
    </source>
</evidence>
<feature type="coiled-coil region" evidence="17">
    <location>
        <begin position="28"/>
        <end position="105"/>
    </location>
</feature>
<accession>J1JPM3</accession>
<evidence type="ECO:0000256" key="7">
    <source>
        <dbReference type="ARBA" id="ARBA00022781"/>
    </source>
</evidence>
<keyword evidence="11 15" id="KW-0066">ATP synthesis</keyword>
<dbReference type="GO" id="GO:0005886">
    <property type="term" value="C:plasma membrane"/>
    <property type="evidence" value="ECO:0007669"/>
    <property type="project" value="UniProtKB-SubCell"/>
</dbReference>
<keyword evidence="7 15" id="KW-0375">Hydrogen ion transport</keyword>
<dbReference type="RefSeq" id="WP_007346907.1">
    <property type="nucleotide sequence ID" value="NZ_CALY02000030.1"/>
</dbReference>
<evidence type="ECO:0000256" key="1">
    <source>
        <dbReference type="ARBA" id="ARBA00004377"/>
    </source>
</evidence>
<dbReference type="EMBL" id="AILY01000015">
    <property type="protein sequence ID" value="EJF86727.1"/>
    <property type="molecule type" value="Genomic_DNA"/>
</dbReference>
<comment type="subunit">
    <text evidence="14 15">F-type ATPases have 2 components, F(1) - the catalytic core - and F(0) - the membrane proton channel. F(1) has five subunits: alpha(3), beta(3), gamma(1), delta(1), epsilon(1). F(0) has three main subunits: a(1), b(2) and c(10-14). The alpha and beta chains form an alternating ring which encloses part of the gamma chain. F(1) is attached to F(0) by a central stalk formed by the gamma and epsilon chains, while a peripheral stalk is formed by the delta and b chains.</text>
</comment>
<organism evidence="18 19">
    <name type="scientific">Bartonella rattimassiliensis 15908</name>
    <dbReference type="NCBI Taxonomy" id="1094556"/>
    <lineage>
        <taxon>Bacteria</taxon>
        <taxon>Pseudomonadati</taxon>
        <taxon>Pseudomonadota</taxon>
        <taxon>Alphaproteobacteria</taxon>
        <taxon>Hyphomicrobiales</taxon>
        <taxon>Bartonellaceae</taxon>
        <taxon>Bartonella</taxon>
    </lineage>
</organism>
<comment type="function">
    <text evidence="12 15">F(1)F(0) ATP synthase produces ATP from ADP in the presence of a proton or sodium gradient. F-type ATPases consist of two structural domains, F(1) containing the extramembraneous catalytic core and F(0) containing the membrane proton channel, linked together by a central stalk and a peripheral stalk. During catalysis, ATP synthesis in the catalytic domain of F(1) is coupled via a rotary mechanism of the central stalk subunits to proton translocation.</text>
</comment>
<comment type="subcellular location">
    <subcellularLocation>
        <location evidence="1">Cell inner membrane</location>
        <topology evidence="1">Single-pass membrane protein</topology>
    </subcellularLocation>
    <subcellularLocation>
        <location evidence="15">Cell membrane</location>
        <topology evidence="15">Single-pass membrane protein</topology>
    </subcellularLocation>
</comment>
<gene>
    <name evidence="15" type="primary">atpF</name>
    <name evidence="18" type="ORF">MCY_00604</name>
</gene>
<keyword evidence="3 15" id="KW-0813">Transport</keyword>
<evidence type="ECO:0000313" key="19">
    <source>
        <dbReference type="Proteomes" id="UP000001077"/>
    </source>
</evidence>
<dbReference type="InterPro" id="IPR050059">
    <property type="entry name" value="ATP_synthase_B_chain"/>
</dbReference>
<keyword evidence="19" id="KW-1185">Reference proteome</keyword>
<comment type="similarity">
    <text evidence="2 15 16">Belongs to the ATPase B chain family.</text>
</comment>
<dbReference type="HOGENOM" id="CLU_079215_6_1_5"/>
<dbReference type="InterPro" id="IPR002146">
    <property type="entry name" value="ATP_synth_b/b'su_bac/chlpt"/>
</dbReference>
<name>J1JPM3_9HYPH</name>
<evidence type="ECO:0000313" key="18">
    <source>
        <dbReference type="EMBL" id="EJF86727.1"/>
    </source>
</evidence>
<dbReference type="Proteomes" id="UP000001077">
    <property type="component" value="Unassembled WGS sequence"/>
</dbReference>
<keyword evidence="10 15" id="KW-0472">Membrane</keyword>
<dbReference type="AlphaFoldDB" id="J1JPM3"/>
<keyword evidence="8 15" id="KW-1133">Transmembrane helix</keyword>
<dbReference type="GO" id="GO:0045259">
    <property type="term" value="C:proton-transporting ATP synthase complex"/>
    <property type="evidence" value="ECO:0007669"/>
    <property type="project" value="UniProtKB-KW"/>
</dbReference>
<evidence type="ECO:0000256" key="9">
    <source>
        <dbReference type="ARBA" id="ARBA00023065"/>
    </source>
</evidence>
<reference evidence="18 19" key="1">
    <citation type="submission" date="2012-03" db="EMBL/GenBank/DDBJ databases">
        <title>The Genome Sequence of Bartonella rattimassiliensis 15908.</title>
        <authorList>
            <consortium name="The Broad Institute Genome Sequencing Platform"/>
            <consortium name="The Broad Institute Genome Sequencing Center for Infectious Disease"/>
            <person name="Feldgarden M."/>
            <person name="Kirby J."/>
            <person name="Kosoy M."/>
            <person name="Birtles R."/>
            <person name="Probert W.S."/>
            <person name="Chiaraviglio L."/>
            <person name="Young S.K."/>
            <person name="Zeng Q."/>
            <person name="Gargeya S."/>
            <person name="Fitzgerald M."/>
            <person name="Haas B."/>
            <person name="Abouelleil A."/>
            <person name="Alvarado L."/>
            <person name="Arachchi H.M."/>
            <person name="Berlin A."/>
            <person name="Chapman S.B."/>
            <person name="Gearin G."/>
            <person name="Goldberg J."/>
            <person name="Griggs A."/>
            <person name="Gujja S."/>
            <person name="Hansen M."/>
            <person name="Heiman D."/>
            <person name="Howarth C."/>
            <person name="Larimer J."/>
            <person name="Lui A."/>
            <person name="MacDonald P.J.P."/>
            <person name="McCowen C."/>
            <person name="Montmayeur A."/>
            <person name="Murphy C."/>
            <person name="Neiman D."/>
            <person name="Pearson M."/>
            <person name="Priest M."/>
            <person name="Roberts A."/>
            <person name="Saif S."/>
            <person name="Shea T."/>
            <person name="Sisk P."/>
            <person name="Stolte C."/>
            <person name="Sykes S."/>
            <person name="Wortman J."/>
            <person name="Nusbaum C."/>
            <person name="Birren B."/>
        </authorList>
    </citation>
    <scope>NUCLEOTIDE SEQUENCE [LARGE SCALE GENOMIC DNA]</scope>
    <source>
        <strain evidence="18 19">15908</strain>
    </source>
</reference>
<evidence type="ECO:0000256" key="3">
    <source>
        <dbReference type="ARBA" id="ARBA00022448"/>
    </source>
</evidence>
<sequence>MTDTFWAFVGLVLFLAILVYFQIPQRIIRHLDARAKRIKDELDEALRLREEAQEILSEYQRRHAEAEKDAQEIIAAAKHEVESIIAEARTKAEEYVKNRNKLAEQKIIQAESDAIRMVSSFAIDLAISTARVLIAKELDANKADEFIKESFAKETLIKMKTKMKTHLN</sequence>
<dbReference type="NCBIfam" id="NF006611">
    <property type="entry name" value="PRK09173.1"/>
    <property type="match status" value="1"/>
</dbReference>
<evidence type="ECO:0000256" key="10">
    <source>
        <dbReference type="ARBA" id="ARBA00023136"/>
    </source>
</evidence>
<dbReference type="GO" id="GO:0046933">
    <property type="term" value="F:proton-transporting ATP synthase activity, rotational mechanism"/>
    <property type="evidence" value="ECO:0007669"/>
    <property type="project" value="UniProtKB-UniRule"/>
</dbReference>
<evidence type="ECO:0000256" key="8">
    <source>
        <dbReference type="ARBA" id="ARBA00022989"/>
    </source>
</evidence>
<evidence type="ECO:0000256" key="11">
    <source>
        <dbReference type="ARBA" id="ARBA00023310"/>
    </source>
</evidence>
<keyword evidence="6 15" id="KW-0812">Transmembrane</keyword>